<evidence type="ECO:0000313" key="1">
    <source>
        <dbReference type="EMBL" id="MBB5351801.1"/>
    </source>
</evidence>
<dbReference type="Pfam" id="PF14262">
    <property type="entry name" value="Cthe_2159"/>
    <property type="match status" value="2"/>
</dbReference>
<evidence type="ECO:0008006" key="3">
    <source>
        <dbReference type="Google" id="ProtNLM"/>
    </source>
</evidence>
<sequence>MKTPLPPLLCLLTTTVIQAADRDFPEISDFPRTVTITLDGTSATIEDPVGITIDEGATASELSITSEVEGVRFILRGNSENGFVEITSPYRVMVTLDGLDLTSSDGPALSVFTEKRTFIDAVTGTTNHLSDTAEYTRSGSGTLFSGGSMIFSGEGQLEVESQVAHAIYATKSVRVLRGDLLVPSAAKDAIHPKSRFDMDGGHVSLAATGDGIDADKGITIAGGRLDVSGTSDDTKGLASGDTLEITGGLVSIDFSGDQSKAIAADADITFLGGTILLDLSGDVVLETVEEETLSYVDPAYCTGIKSDSNFVMQGGNLSITHRGLAGKAISVDGDVSISAGTLDLATLSGSSSRYTNSEGETDTASPDGIKADGAITITGGIFALRADGSGADAISADLALTIEGGTFDIRSRGDQSKGLKSKTAIDLAGGVFDFNLSGDVALESVATGRYDPSYCTAIKSSGDLTVEGGTVSILHQGVAGKGVSIDGNIVMSGGTFDITTTGDASATFTNASGVTDWAGADAFKADGTLTVTGGTLNTLASGSGGDAISCDGDALIGILGIDDTPVITASTTGSRVTVSGSDYMNTKAFKAAGNFTMNGGTYTGSTTSNGAEGLESKATLTINGGTIAIQAYDDGINATTNITINGGAIYSYASNNDGIDSNGTLRITGGLIVSSGANSPEEGFDCDQNNFTITGGILVGSGGATSTPTSSTSTQRSVIYKGSGTADVILRVTSSSGDHLVYKIPRTYSGGGGGGGGFPGGGGSSSTAMTLLFSNPDLASGTTYSIISGATVSGGTEFHGLYTDATVSGGTTLKTFNPTSMVTTVQ</sequence>
<protein>
    <recommendedName>
        <fullName evidence="3">Carbohydrate-binding domain-containing protein</fullName>
    </recommendedName>
</protein>
<gene>
    <name evidence="1" type="ORF">HNR46_002040</name>
</gene>
<dbReference type="InterPro" id="IPR025584">
    <property type="entry name" value="Cthe_2159"/>
</dbReference>
<organism evidence="1 2">
    <name type="scientific">Haloferula luteola</name>
    <dbReference type="NCBI Taxonomy" id="595692"/>
    <lineage>
        <taxon>Bacteria</taxon>
        <taxon>Pseudomonadati</taxon>
        <taxon>Verrucomicrobiota</taxon>
        <taxon>Verrucomicrobiia</taxon>
        <taxon>Verrucomicrobiales</taxon>
        <taxon>Verrucomicrobiaceae</taxon>
        <taxon>Haloferula</taxon>
    </lineage>
</organism>
<dbReference type="Proteomes" id="UP000557717">
    <property type="component" value="Unassembled WGS sequence"/>
</dbReference>
<dbReference type="EMBL" id="JACHFD010000008">
    <property type="protein sequence ID" value="MBB5351801.1"/>
    <property type="molecule type" value="Genomic_DNA"/>
</dbReference>
<proteinExistence type="predicted"/>
<name>A0A840VG84_9BACT</name>
<dbReference type="AlphaFoldDB" id="A0A840VG84"/>
<dbReference type="RefSeq" id="WP_184018278.1">
    <property type="nucleotide sequence ID" value="NZ_JACHFD010000008.1"/>
</dbReference>
<reference evidence="1 2" key="1">
    <citation type="submission" date="2020-08" db="EMBL/GenBank/DDBJ databases">
        <title>Genomic Encyclopedia of Type Strains, Phase IV (KMG-IV): sequencing the most valuable type-strain genomes for metagenomic binning, comparative biology and taxonomic classification.</title>
        <authorList>
            <person name="Goeker M."/>
        </authorList>
    </citation>
    <scope>NUCLEOTIDE SEQUENCE [LARGE SCALE GENOMIC DNA]</scope>
    <source>
        <strain evidence="1 2">YC6886</strain>
    </source>
</reference>
<keyword evidence="2" id="KW-1185">Reference proteome</keyword>
<comment type="caution">
    <text evidence="1">The sequence shown here is derived from an EMBL/GenBank/DDBJ whole genome shotgun (WGS) entry which is preliminary data.</text>
</comment>
<accession>A0A840VG84</accession>
<evidence type="ECO:0000313" key="2">
    <source>
        <dbReference type="Proteomes" id="UP000557717"/>
    </source>
</evidence>